<protein>
    <submittedName>
        <fullName evidence="3">Uncharacterized protein</fullName>
    </submittedName>
</protein>
<accession>A0A1J1E538</accession>
<keyword evidence="2" id="KW-0812">Transmembrane</keyword>
<evidence type="ECO:0000256" key="2">
    <source>
        <dbReference type="SAM" id="Phobius"/>
    </source>
</evidence>
<dbReference type="SUPFAM" id="SSF48452">
    <property type="entry name" value="TPR-like"/>
    <property type="match status" value="1"/>
</dbReference>
<dbReference type="Proteomes" id="UP000243197">
    <property type="component" value="Chromosome"/>
</dbReference>
<gene>
    <name evidence="3" type="ORF">JBKA6_1159</name>
</gene>
<dbReference type="EMBL" id="AP014564">
    <property type="protein sequence ID" value="BAV95172.1"/>
    <property type="molecule type" value="Genomic_DNA"/>
</dbReference>
<keyword evidence="2" id="KW-1133">Transmembrane helix</keyword>
<dbReference type="AlphaFoldDB" id="A0A1J1E538"/>
<sequence length="233" mass="26212">MGNKKIDTNEDIFKDLGQTVSRSEKFVESNKKVISISLISAVLIFLLYVGYTNYYKSPREIEAINDMDQAKVYFSEGNFDLALDGDGQFSGFNDIIEKYSSTSAANLSRYYAGMIYLKKSEYEKSINLLQDYYSKDIFSMAIAKGGIGDAFSQLKQYDKALTSYREAVSISDNDITAPTFLMKGAIVALELKKYSVATEMFTTIKDKFPKSAEAKDVEKYIELSKYSALANKD</sequence>
<dbReference type="InterPro" id="IPR019734">
    <property type="entry name" value="TPR_rpt"/>
</dbReference>
<dbReference type="OrthoDB" id="9808622at2"/>
<name>A0A1J1E538_9FLAO</name>
<dbReference type="RefSeq" id="WP_096686746.1">
    <property type="nucleotide sequence ID" value="NZ_AP014564.1"/>
</dbReference>
<keyword evidence="2" id="KW-0472">Membrane</keyword>
<dbReference type="Pfam" id="PF13181">
    <property type="entry name" value="TPR_8"/>
    <property type="match status" value="1"/>
</dbReference>
<feature type="repeat" description="TPR" evidence="1">
    <location>
        <begin position="141"/>
        <end position="174"/>
    </location>
</feature>
<dbReference type="Gene3D" id="1.25.40.10">
    <property type="entry name" value="Tetratricopeptide repeat domain"/>
    <property type="match status" value="2"/>
</dbReference>
<evidence type="ECO:0000313" key="4">
    <source>
        <dbReference type="Proteomes" id="UP000243197"/>
    </source>
</evidence>
<dbReference type="SMART" id="SM00028">
    <property type="entry name" value="TPR"/>
    <property type="match status" value="1"/>
</dbReference>
<dbReference type="PROSITE" id="PS50005">
    <property type="entry name" value="TPR"/>
    <property type="match status" value="1"/>
</dbReference>
<proteinExistence type="predicted"/>
<reference evidence="3 4" key="1">
    <citation type="submission" date="2014-03" db="EMBL/GenBank/DDBJ databases">
        <title>complete genome sequence of Flavobacteriaceae bacterium JBKA-6.</title>
        <authorList>
            <person name="Takano T."/>
            <person name="Nakamura Y."/>
            <person name="Takuma S."/>
            <person name="Yasuike M."/>
            <person name="Matsuyama T."/>
            <person name="Sakai T."/>
            <person name="Fujiwara A."/>
            <person name="Kimoto K."/>
            <person name="Fukuda Y."/>
            <person name="Kondo H."/>
            <person name="Hirono I."/>
            <person name="Nakayasu C."/>
        </authorList>
    </citation>
    <scope>NUCLEOTIDE SEQUENCE [LARGE SCALE GENOMIC DNA]</scope>
    <source>
        <strain evidence="3 4">JBKA-6</strain>
    </source>
</reference>
<dbReference type="KEGG" id="ise:JBKA6_1159"/>
<evidence type="ECO:0000313" key="3">
    <source>
        <dbReference type="EMBL" id="BAV95172.1"/>
    </source>
</evidence>
<keyword evidence="4" id="KW-1185">Reference proteome</keyword>
<evidence type="ECO:0000256" key="1">
    <source>
        <dbReference type="PROSITE-ProRule" id="PRU00339"/>
    </source>
</evidence>
<organism evidence="3 4">
    <name type="scientific">Ichthyobacterium seriolicida</name>
    <dbReference type="NCBI Taxonomy" id="242600"/>
    <lineage>
        <taxon>Bacteria</taxon>
        <taxon>Pseudomonadati</taxon>
        <taxon>Bacteroidota</taxon>
        <taxon>Flavobacteriia</taxon>
        <taxon>Flavobacteriales</taxon>
        <taxon>Ichthyobacteriaceae</taxon>
        <taxon>Ichthyobacterium</taxon>
    </lineage>
</organism>
<dbReference type="InterPro" id="IPR011990">
    <property type="entry name" value="TPR-like_helical_dom_sf"/>
</dbReference>
<feature type="transmembrane region" description="Helical" evidence="2">
    <location>
        <begin position="33"/>
        <end position="51"/>
    </location>
</feature>
<keyword evidence="1" id="KW-0802">TPR repeat</keyword>